<name>A0ACB9RMU9_9MYRT</name>
<reference evidence="2" key="1">
    <citation type="journal article" date="2023" name="Front. Plant Sci.">
        <title>Chromosomal-level genome assembly of Melastoma candidum provides insights into trichome evolution.</title>
        <authorList>
            <person name="Zhong Y."/>
            <person name="Wu W."/>
            <person name="Sun C."/>
            <person name="Zou P."/>
            <person name="Liu Y."/>
            <person name="Dai S."/>
            <person name="Zhou R."/>
        </authorList>
    </citation>
    <scope>NUCLEOTIDE SEQUENCE [LARGE SCALE GENOMIC DNA]</scope>
</reference>
<accession>A0ACB9RMU9</accession>
<protein>
    <submittedName>
        <fullName evidence="1">Uncharacterized protein</fullName>
    </submittedName>
</protein>
<organism evidence="1 2">
    <name type="scientific">Melastoma candidum</name>
    <dbReference type="NCBI Taxonomy" id="119954"/>
    <lineage>
        <taxon>Eukaryota</taxon>
        <taxon>Viridiplantae</taxon>
        <taxon>Streptophyta</taxon>
        <taxon>Embryophyta</taxon>
        <taxon>Tracheophyta</taxon>
        <taxon>Spermatophyta</taxon>
        <taxon>Magnoliopsida</taxon>
        <taxon>eudicotyledons</taxon>
        <taxon>Gunneridae</taxon>
        <taxon>Pentapetalae</taxon>
        <taxon>rosids</taxon>
        <taxon>malvids</taxon>
        <taxon>Myrtales</taxon>
        <taxon>Melastomataceae</taxon>
        <taxon>Melastomatoideae</taxon>
        <taxon>Melastomateae</taxon>
        <taxon>Melastoma</taxon>
    </lineage>
</organism>
<keyword evidence="2" id="KW-1185">Reference proteome</keyword>
<dbReference type="Proteomes" id="UP001057402">
    <property type="component" value="Chromosome 4"/>
</dbReference>
<sequence>MCLSPPMPLLTLLLCHLFTLAADIRSYLYPFLSSLEKAKLLEQLRFAALGVIGYLVKVVINVYSTELRTRSYSLSSARRNHAKCLRRIAIGSDLSRTIATFIIQRIASDELGLSLICDLPERFYAVHCTLE</sequence>
<dbReference type="EMBL" id="CM042883">
    <property type="protein sequence ID" value="KAI4378753.1"/>
    <property type="molecule type" value="Genomic_DNA"/>
</dbReference>
<proteinExistence type="predicted"/>
<evidence type="ECO:0000313" key="1">
    <source>
        <dbReference type="EMBL" id="KAI4378753.1"/>
    </source>
</evidence>
<evidence type="ECO:0000313" key="2">
    <source>
        <dbReference type="Proteomes" id="UP001057402"/>
    </source>
</evidence>
<comment type="caution">
    <text evidence="1">The sequence shown here is derived from an EMBL/GenBank/DDBJ whole genome shotgun (WGS) entry which is preliminary data.</text>
</comment>
<gene>
    <name evidence="1" type="ORF">MLD38_016189</name>
</gene>